<dbReference type="Pfam" id="PF00440">
    <property type="entry name" value="TetR_N"/>
    <property type="match status" value="1"/>
</dbReference>
<dbReference type="AlphaFoldDB" id="A0A7C9W5U6"/>
<dbReference type="PROSITE" id="PS50977">
    <property type="entry name" value="HTH_TETR_2"/>
    <property type="match status" value="1"/>
</dbReference>
<protein>
    <submittedName>
        <fullName evidence="7">TetR family transcriptional regulator</fullName>
    </submittedName>
</protein>
<gene>
    <name evidence="7" type="ORF">G7043_47015</name>
</gene>
<dbReference type="PRINTS" id="PR00455">
    <property type="entry name" value="HTHTETR"/>
</dbReference>
<dbReference type="GO" id="GO:0000976">
    <property type="term" value="F:transcription cis-regulatory region binding"/>
    <property type="evidence" value="ECO:0007669"/>
    <property type="project" value="TreeGrafter"/>
</dbReference>
<feature type="compositionally biased region" description="Polar residues" evidence="5">
    <location>
        <begin position="217"/>
        <end position="228"/>
    </location>
</feature>
<evidence type="ECO:0000313" key="7">
    <source>
        <dbReference type="EMBL" id="NGY66458.1"/>
    </source>
</evidence>
<keyword evidence="3" id="KW-0804">Transcription</keyword>
<dbReference type="InterPro" id="IPR009057">
    <property type="entry name" value="Homeodomain-like_sf"/>
</dbReference>
<evidence type="ECO:0000256" key="3">
    <source>
        <dbReference type="ARBA" id="ARBA00023163"/>
    </source>
</evidence>
<proteinExistence type="predicted"/>
<accession>A0A7C9W5U6</accession>
<evidence type="ECO:0000256" key="1">
    <source>
        <dbReference type="ARBA" id="ARBA00023015"/>
    </source>
</evidence>
<feature type="domain" description="HTH tetR-type" evidence="6">
    <location>
        <begin position="13"/>
        <end position="73"/>
    </location>
</feature>
<reference evidence="7 8" key="1">
    <citation type="submission" date="2020-03" db="EMBL/GenBank/DDBJ databases">
        <title>Isolation and identification of active actinomycetes.</title>
        <authorList>
            <person name="Sun X."/>
        </authorList>
    </citation>
    <scope>NUCLEOTIDE SEQUENCE [LARGE SCALE GENOMIC DNA]</scope>
    <source>
        <strain evidence="7 8">NEAU-D13</strain>
    </source>
</reference>
<evidence type="ECO:0000256" key="5">
    <source>
        <dbReference type="SAM" id="MobiDB-lite"/>
    </source>
</evidence>
<dbReference type="EMBL" id="JAAMPJ010000023">
    <property type="protein sequence ID" value="NGY66458.1"/>
    <property type="molecule type" value="Genomic_DNA"/>
</dbReference>
<evidence type="ECO:0000256" key="2">
    <source>
        <dbReference type="ARBA" id="ARBA00023125"/>
    </source>
</evidence>
<feature type="DNA-binding region" description="H-T-H motif" evidence="4">
    <location>
        <begin position="36"/>
        <end position="55"/>
    </location>
</feature>
<dbReference type="InterPro" id="IPR001647">
    <property type="entry name" value="HTH_TetR"/>
</dbReference>
<dbReference type="InterPro" id="IPR023772">
    <property type="entry name" value="DNA-bd_HTH_TetR-type_CS"/>
</dbReference>
<dbReference type="PANTHER" id="PTHR30055:SF234">
    <property type="entry name" value="HTH-TYPE TRANSCRIPTIONAL REGULATOR BETI"/>
    <property type="match status" value="1"/>
</dbReference>
<dbReference type="RefSeq" id="WP_166056228.1">
    <property type="nucleotide sequence ID" value="NZ_JAAMPJ010000023.1"/>
</dbReference>
<feature type="region of interest" description="Disordered" evidence="5">
    <location>
        <begin position="209"/>
        <end position="228"/>
    </location>
</feature>
<dbReference type="PANTHER" id="PTHR30055">
    <property type="entry name" value="HTH-TYPE TRANSCRIPTIONAL REGULATOR RUTR"/>
    <property type="match status" value="1"/>
</dbReference>
<name>A0A7C9W5U6_9PSEU</name>
<dbReference type="SUPFAM" id="SSF46689">
    <property type="entry name" value="Homeodomain-like"/>
    <property type="match status" value="1"/>
</dbReference>
<evidence type="ECO:0000256" key="4">
    <source>
        <dbReference type="PROSITE-ProRule" id="PRU00335"/>
    </source>
</evidence>
<dbReference type="InterPro" id="IPR050109">
    <property type="entry name" value="HTH-type_TetR-like_transc_reg"/>
</dbReference>
<comment type="caution">
    <text evidence="7">The sequence shown here is derived from an EMBL/GenBank/DDBJ whole genome shotgun (WGS) entry which is preliminary data.</text>
</comment>
<dbReference type="Gene3D" id="1.10.357.10">
    <property type="entry name" value="Tetracycline Repressor, domain 2"/>
    <property type="match status" value="1"/>
</dbReference>
<keyword evidence="2 4" id="KW-0238">DNA-binding</keyword>
<dbReference type="PROSITE" id="PS01081">
    <property type="entry name" value="HTH_TETR_1"/>
    <property type="match status" value="1"/>
</dbReference>
<keyword evidence="8" id="KW-1185">Reference proteome</keyword>
<evidence type="ECO:0000313" key="8">
    <source>
        <dbReference type="Proteomes" id="UP000481360"/>
    </source>
</evidence>
<organism evidence="7 8">
    <name type="scientific">Lentzea alba</name>
    <dbReference type="NCBI Taxonomy" id="2714351"/>
    <lineage>
        <taxon>Bacteria</taxon>
        <taxon>Bacillati</taxon>
        <taxon>Actinomycetota</taxon>
        <taxon>Actinomycetes</taxon>
        <taxon>Pseudonocardiales</taxon>
        <taxon>Pseudonocardiaceae</taxon>
        <taxon>Lentzea</taxon>
    </lineage>
</organism>
<evidence type="ECO:0000259" key="6">
    <source>
        <dbReference type="PROSITE" id="PS50977"/>
    </source>
</evidence>
<sequence>MPDDPGRRERKKQVTRRALVAAAVRLFTEQGYDETSIADITEAADVSKRTFFLHFPTKEDVLLADGDDRVVLAVRAITERTPGTSLRDALADATDQMITNTAEGDLPTGLAALRARLVVTSPAVQARVLHTTFTAQARISTALRDAYPLDEVTASAIVGALMGAISSAAVTSLERGDTPEATLAAMHAAKSLALHCADMATQIGEPQLAPDAHPFCTPTTDISPLTPS</sequence>
<dbReference type="GO" id="GO:0003700">
    <property type="term" value="F:DNA-binding transcription factor activity"/>
    <property type="evidence" value="ECO:0007669"/>
    <property type="project" value="TreeGrafter"/>
</dbReference>
<dbReference type="Proteomes" id="UP000481360">
    <property type="component" value="Unassembled WGS sequence"/>
</dbReference>
<dbReference type="Gene3D" id="1.10.10.60">
    <property type="entry name" value="Homeodomain-like"/>
    <property type="match status" value="1"/>
</dbReference>
<keyword evidence="1" id="KW-0805">Transcription regulation</keyword>